<keyword evidence="2" id="KW-1185">Reference proteome</keyword>
<evidence type="ECO:0000313" key="2">
    <source>
        <dbReference type="Proteomes" id="UP001331761"/>
    </source>
</evidence>
<name>A0AAN8FUE4_TRICO</name>
<comment type="caution">
    <text evidence="1">The sequence shown here is derived from an EMBL/GenBank/DDBJ whole genome shotgun (WGS) entry which is preliminary data.</text>
</comment>
<sequence length="218" mass="25688">VSLYLIYRHIPSISGERTYFPRHLVNDDDALNRYRLNVSQQIYRRSIKESDHFSPLEIRIIASDRRQNYLLQVVAFLIDAYQSHGLLSPSLELCNVEPTIFEELRQLQLHIPMRIISGTASRLLPLNASIAKEASDYWKCLNRTTKARYVMLLEDDALVVPEFAKMMDDSSLMRQLDSRRYIDYVKLYHPNQLRKIPSIPLVYELSEFSIFFCYTYID</sequence>
<proteinExistence type="predicted"/>
<evidence type="ECO:0000313" key="1">
    <source>
        <dbReference type="EMBL" id="KAK5986526.1"/>
    </source>
</evidence>
<reference evidence="1 2" key="1">
    <citation type="submission" date="2019-10" db="EMBL/GenBank/DDBJ databases">
        <title>Assembly and Annotation for the nematode Trichostrongylus colubriformis.</title>
        <authorList>
            <person name="Martin J."/>
        </authorList>
    </citation>
    <scope>NUCLEOTIDE SEQUENCE [LARGE SCALE GENOMIC DNA]</scope>
    <source>
        <strain evidence="1">G859</strain>
        <tissue evidence="1">Whole worm</tissue>
    </source>
</reference>
<dbReference type="InterPro" id="IPR029675">
    <property type="entry name" value="PGAP4"/>
</dbReference>
<dbReference type="GO" id="GO:0006506">
    <property type="term" value="P:GPI anchor biosynthetic process"/>
    <property type="evidence" value="ECO:0007669"/>
    <property type="project" value="InterPro"/>
</dbReference>
<dbReference type="PANTHER" id="PTHR31410:SF1">
    <property type="entry name" value="POST-GPI ATTACHMENT TO PROTEINS FACTOR 4"/>
    <property type="match status" value="1"/>
</dbReference>
<accession>A0AAN8FUE4</accession>
<dbReference type="EMBL" id="WIXE01000507">
    <property type="protein sequence ID" value="KAK5986526.1"/>
    <property type="molecule type" value="Genomic_DNA"/>
</dbReference>
<dbReference type="GO" id="GO:0016757">
    <property type="term" value="F:glycosyltransferase activity"/>
    <property type="evidence" value="ECO:0007669"/>
    <property type="project" value="InterPro"/>
</dbReference>
<organism evidence="1 2">
    <name type="scientific">Trichostrongylus colubriformis</name>
    <name type="common">Black scour worm</name>
    <dbReference type="NCBI Taxonomy" id="6319"/>
    <lineage>
        <taxon>Eukaryota</taxon>
        <taxon>Metazoa</taxon>
        <taxon>Ecdysozoa</taxon>
        <taxon>Nematoda</taxon>
        <taxon>Chromadorea</taxon>
        <taxon>Rhabditida</taxon>
        <taxon>Rhabditina</taxon>
        <taxon>Rhabditomorpha</taxon>
        <taxon>Strongyloidea</taxon>
        <taxon>Trichostrongylidae</taxon>
        <taxon>Trichostrongylus</taxon>
    </lineage>
</organism>
<protein>
    <submittedName>
        <fullName evidence="1">Uncharacterized protein</fullName>
    </submittedName>
</protein>
<dbReference type="Proteomes" id="UP001331761">
    <property type="component" value="Unassembled WGS sequence"/>
</dbReference>
<dbReference type="GO" id="GO:0000139">
    <property type="term" value="C:Golgi membrane"/>
    <property type="evidence" value="ECO:0007669"/>
    <property type="project" value="InterPro"/>
</dbReference>
<dbReference type="PANTHER" id="PTHR31410">
    <property type="entry name" value="TRANSMEMBRANE PROTEIN 246"/>
    <property type="match status" value="1"/>
</dbReference>
<feature type="non-terminal residue" evidence="1">
    <location>
        <position position="1"/>
    </location>
</feature>
<gene>
    <name evidence="1" type="ORF">GCK32_017359</name>
</gene>
<dbReference type="AlphaFoldDB" id="A0AAN8FUE4"/>